<gene>
    <name evidence="5" type="ORF">MVEN_00733700</name>
</gene>
<dbReference type="EMBL" id="JACAZI010000005">
    <property type="protein sequence ID" value="KAF7360056.1"/>
    <property type="molecule type" value="Genomic_DNA"/>
</dbReference>
<dbReference type="PROSITE" id="PS00463">
    <property type="entry name" value="ZN2_CY6_FUNGAL_1"/>
    <property type="match status" value="1"/>
</dbReference>
<protein>
    <submittedName>
        <fullName evidence="5">Zn(2)-C6 fungal-type domain-containing protein</fullName>
    </submittedName>
</protein>
<dbReference type="GO" id="GO:0008270">
    <property type="term" value="F:zinc ion binding"/>
    <property type="evidence" value="ECO:0007669"/>
    <property type="project" value="InterPro"/>
</dbReference>
<keyword evidence="3" id="KW-0472">Membrane</keyword>
<dbReference type="InterPro" id="IPR050987">
    <property type="entry name" value="AtrR-like"/>
</dbReference>
<accession>A0A8H7D5W0</accession>
<dbReference type="Proteomes" id="UP000620124">
    <property type="component" value="Unassembled WGS sequence"/>
</dbReference>
<feature type="transmembrane region" description="Helical" evidence="3">
    <location>
        <begin position="594"/>
        <end position="618"/>
    </location>
</feature>
<dbReference type="SMART" id="SM00066">
    <property type="entry name" value="GAL4"/>
    <property type="match status" value="1"/>
</dbReference>
<dbReference type="CDD" id="cd12148">
    <property type="entry name" value="fungal_TF_MHR"/>
    <property type="match status" value="1"/>
</dbReference>
<reference evidence="5" key="1">
    <citation type="submission" date="2020-05" db="EMBL/GenBank/DDBJ databases">
        <title>Mycena genomes resolve the evolution of fungal bioluminescence.</title>
        <authorList>
            <person name="Tsai I.J."/>
        </authorList>
    </citation>
    <scope>NUCLEOTIDE SEQUENCE</scope>
    <source>
        <strain evidence="5">CCC161011</strain>
    </source>
</reference>
<dbReference type="InterPro" id="IPR001138">
    <property type="entry name" value="Zn2Cys6_DnaBD"/>
</dbReference>
<dbReference type="Pfam" id="PF00172">
    <property type="entry name" value="Zn_clus"/>
    <property type="match status" value="1"/>
</dbReference>
<evidence type="ECO:0000313" key="6">
    <source>
        <dbReference type="Proteomes" id="UP000620124"/>
    </source>
</evidence>
<dbReference type="PANTHER" id="PTHR46910">
    <property type="entry name" value="TRANSCRIPTION FACTOR PDR1"/>
    <property type="match status" value="1"/>
</dbReference>
<feature type="domain" description="Zn(2)-C6 fungal-type" evidence="4">
    <location>
        <begin position="23"/>
        <end position="56"/>
    </location>
</feature>
<name>A0A8H7D5W0_9AGAR</name>
<keyword evidence="3" id="KW-0812">Transmembrane</keyword>
<dbReference type="CDD" id="cd00067">
    <property type="entry name" value="GAL4"/>
    <property type="match status" value="1"/>
</dbReference>
<dbReference type="SUPFAM" id="SSF57701">
    <property type="entry name" value="Zn2/Cys6 DNA-binding domain"/>
    <property type="match status" value="1"/>
</dbReference>
<dbReference type="AlphaFoldDB" id="A0A8H7D5W0"/>
<dbReference type="InterPro" id="IPR007219">
    <property type="entry name" value="XnlR_reg_dom"/>
</dbReference>
<keyword evidence="2" id="KW-0539">Nucleus</keyword>
<proteinExistence type="predicted"/>
<evidence type="ECO:0000256" key="1">
    <source>
        <dbReference type="ARBA" id="ARBA00022723"/>
    </source>
</evidence>
<dbReference type="Pfam" id="PF04082">
    <property type="entry name" value="Fungal_trans"/>
    <property type="match status" value="1"/>
</dbReference>
<dbReference type="PROSITE" id="PS50048">
    <property type="entry name" value="ZN2_CY6_FUNGAL_2"/>
    <property type="match status" value="1"/>
</dbReference>
<dbReference type="GO" id="GO:0000981">
    <property type="term" value="F:DNA-binding transcription factor activity, RNA polymerase II-specific"/>
    <property type="evidence" value="ECO:0007669"/>
    <property type="project" value="InterPro"/>
</dbReference>
<evidence type="ECO:0000256" key="2">
    <source>
        <dbReference type="ARBA" id="ARBA00023242"/>
    </source>
</evidence>
<dbReference type="Gene3D" id="4.10.240.10">
    <property type="entry name" value="Zn(2)-C6 fungal-type DNA-binding domain"/>
    <property type="match status" value="1"/>
</dbReference>
<dbReference type="GO" id="GO:0003677">
    <property type="term" value="F:DNA binding"/>
    <property type="evidence" value="ECO:0007669"/>
    <property type="project" value="InterPro"/>
</dbReference>
<dbReference type="PANTHER" id="PTHR46910:SF38">
    <property type="entry name" value="ZN(2)-C6 FUNGAL-TYPE DOMAIN-CONTAINING PROTEIN"/>
    <property type="match status" value="1"/>
</dbReference>
<evidence type="ECO:0000256" key="3">
    <source>
        <dbReference type="SAM" id="Phobius"/>
    </source>
</evidence>
<evidence type="ECO:0000259" key="4">
    <source>
        <dbReference type="PROSITE" id="PS50048"/>
    </source>
</evidence>
<sequence length="783" mass="88409">MPLNRKHKEQEFHQGKKNRLPRACDVCRRWKTRCDGSRMSGEKCTKCIDANLDCTYAASPLKRPPPKGGYLDLQARLEHSEKLVHQLRVELANAQFTSSSINPSNSSSASLANADVDVGKAANPSNLDATSAALHIMRRTLDGLTAPPLAPHADDLLDLEIASKFEKFSVGTMGEHAFIGKSSGASLLRAAIDLKADAKRKEESHHASSPSLGDQIRADSKEKIDPATWPSRRLQYWTSFWKQSDNTVRQRHTFKFPSDPLMHHLIELYFTRQNIYLPLLHRPTFERSVAEGLHLKDAGFGAILLLVSAIASRWSTDPSLANAGLACGWDWFDQVPLAENRFFGQATLYDLQQYCLAVIFLKGALMPQASWMLVGVGLRLAQSIGLHRRRTRVEGPSTERELYKRAFWILVYLDRMTSSVLGRTSTAKYSEFDIDPPLEVDDEYWEHATHPFQQPIGVPSRVTFFTTLMRLNHILGFSLKVLYSLKKMRVSFSINDAWEEHAITELDSALNKWREEVPDHLRWDPNPTREWDPVFFDQSVALHCAYYQLQILIHRPFIPMLRSAPWALTSLAVCTSAARACANMVDIQRRRTCVAFPLFLIWYNPVFMSGLVLLLNVWSAKRTAVLTPDPNREMANVHKCMEVMRACEHRDVLAELASVGQLQFERPIRDSEFQAPDAPSWGDADPQTFDSPFFVQSSFTPTLAPFPTENIFADLYSDPALGGLSNMVNHITADTMAAWTTAPMGLEVDDWGSYLYNFGEINYNLANDITTVDVEENLYHASS</sequence>
<dbReference type="OrthoDB" id="4456959at2759"/>
<keyword evidence="1" id="KW-0479">Metal-binding</keyword>
<keyword evidence="3" id="KW-1133">Transmembrane helix</keyword>
<comment type="caution">
    <text evidence="5">The sequence shown here is derived from an EMBL/GenBank/DDBJ whole genome shotgun (WGS) entry which is preliminary data.</text>
</comment>
<dbReference type="GO" id="GO:0006351">
    <property type="term" value="P:DNA-templated transcription"/>
    <property type="evidence" value="ECO:0007669"/>
    <property type="project" value="InterPro"/>
</dbReference>
<evidence type="ECO:0000313" key="5">
    <source>
        <dbReference type="EMBL" id="KAF7360056.1"/>
    </source>
</evidence>
<organism evidence="5 6">
    <name type="scientific">Mycena venus</name>
    <dbReference type="NCBI Taxonomy" id="2733690"/>
    <lineage>
        <taxon>Eukaryota</taxon>
        <taxon>Fungi</taxon>
        <taxon>Dikarya</taxon>
        <taxon>Basidiomycota</taxon>
        <taxon>Agaricomycotina</taxon>
        <taxon>Agaricomycetes</taxon>
        <taxon>Agaricomycetidae</taxon>
        <taxon>Agaricales</taxon>
        <taxon>Marasmiineae</taxon>
        <taxon>Mycenaceae</taxon>
        <taxon>Mycena</taxon>
    </lineage>
</organism>
<dbReference type="SMART" id="SM00906">
    <property type="entry name" value="Fungal_trans"/>
    <property type="match status" value="1"/>
</dbReference>
<dbReference type="InterPro" id="IPR036864">
    <property type="entry name" value="Zn2-C6_fun-type_DNA-bd_sf"/>
</dbReference>
<keyword evidence="6" id="KW-1185">Reference proteome</keyword>